<dbReference type="Pfam" id="PF02686">
    <property type="entry name" value="GatC"/>
    <property type="match status" value="1"/>
</dbReference>
<keyword evidence="1 2" id="KW-0436">Ligase</keyword>
<accession>A0A7G9YVI5</accession>
<dbReference type="GO" id="GO:0050567">
    <property type="term" value="F:glutaminyl-tRNA synthase (glutamine-hydrolyzing) activity"/>
    <property type="evidence" value="ECO:0007669"/>
    <property type="project" value="UniProtKB-UniRule"/>
</dbReference>
<proteinExistence type="inferred from homology"/>
<protein>
    <recommendedName>
        <fullName evidence="1">Aspartyl/glutamyl-tRNA(Asn/Gln) amidotransferase subunit C</fullName>
        <shortName evidence="1">Asp/Glu-ADT subunit C</shortName>
        <ecNumber evidence="1">6.3.5.-</ecNumber>
    </recommendedName>
</protein>
<dbReference type="GO" id="GO:0006412">
    <property type="term" value="P:translation"/>
    <property type="evidence" value="ECO:0007669"/>
    <property type="project" value="UniProtKB-UniRule"/>
</dbReference>
<keyword evidence="2" id="KW-0808">Transferase</keyword>
<comment type="similarity">
    <text evidence="1">Belongs to the GatC family.</text>
</comment>
<dbReference type="PANTHER" id="PTHR15004:SF0">
    <property type="entry name" value="GLUTAMYL-TRNA(GLN) AMIDOTRANSFERASE SUBUNIT C, MITOCHONDRIAL"/>
    <property type="match status" value="1"/>
</dbReference>
<dbReference type="Gene3D" id="1.10.20.60">
    <property type="entry name" value="Glu-tRNAGln amidotransferase C subunit, N-terminal domain"/>
    <property type="match status" value="1"/>
</dbReference>
<reference evidence="2" key="1">
    <citation type="submission" date="2020-06" db="EMBL/GenBank/DDBJ databases">
        <title>Unique genomic features of the anaerobic methanotrophic archaea.</title>
        <authorList>
            <person name="Chadwick G.L."/>
            <person name="Skennerton C.T."/>
            <person name="Laso-Perez R."/>
            <person name="Leu A.O."/>
            <person name="Speth D.R."/>
            <person name="Yu H."/>
            <person name="Morgan-Lang C."/>
            <person name="Hatzenpichler R."/>
            <person name="Goudeau D."/>
            <person name="Malmstrom R."/>
            <person name="Brazelton W.J."/>
            <person name="Woyke T."/>
            <person name="Hallam S.J."/>
            <person name="Tyson G.W."/>
            <person name="Wegener G."/>
            <person name="Boetius A."/>
            <person name="Orphan V."/>
        </authorList>
    </citation>
    <scope>NUCLEOTIDE SEQUENCE</scope>
</reference>
<keyword evidence="1" id="KW-0547">Nucleotide-binding</keyword>
<dbReference type="PANTHER" id="PTHR15004">
    <property type="entry name" value="GLUTAMYL-TRNA(GLN) AMIDOTRANSFERASE SUBUNIT C, MITOCHONDRIAL"/>
    <property type="match status" value="1"/>
</dbReference>
<comment type="subunit">
    <text evidence="1">Heterotrimer of A, B and C subunits.</text>
</comment>
<dbReference type="GO" id="GO:0006450">
    <property type="term" value="P:regulation of translational fidelity"/>
    <property type="evidence" value="ECO:0007669"/>
    <property type="project" value="InterPro"/>
</dbReference>
<gene>
    <name evidence="2" type="primary">GATC</name>
    <name evidence="1" type="synonym">gatC</name>
    <name evidence="2" type="ORF">HGMICNAC_00021</name>
</gene>
<organism evidence="2">
    <name type="scientific">Candidatus Methanophagaceae archaeon ANME-1 ERB6</name>
    <dbReference type="NCBI Taxonomy" id="2759912"/>
    <lineage>
        <taxon>Archaea</taxon>
        <taxon>Methanobacteriati</taxon>
        <taxon>Methanobacteriota</taxon>
        <taxon>Stenosarchaea group</taxon>
        <taxon>Methanomicrobia</taxon>
        <taxon>Candidatus Methanophagales</taxon>
        <taxon>Candidatus Methanophagaceae</taxon>
    </lineage>
</organism>
<keyword evidence="1" id="KW-0648">Protein biosynthesis</keyword>
<evidence type="ECO:0000313" key="2">
    <source>
        <dbReference type="EMBL" id="QNO52019.1"/>
    </source>
</evidence>
<dbReference type="EMBL" id="MT631499">
    <property type="protein sequence ID" value="QNO52019.1"/>
    <property type="molecule type" value="Genomic_DNA"/>
</dbReference>
<keyword evidence="1" id="KW-0067">ATP-binding</keyword>
<dbReference type="GO" id="GO:0005524">
    <property type="term" value="F:ATP binding"/>
    <property type="evidence" value="ECO:0007669"/>
    <property type="project" value="UniProtKB-KW"/>
</dbReference>
<dbReference type="EC" id="6.3.5.-" evidence="1"/>
<dbReference type="HAMAP" id="MF_00122">
    <property type="entry name" value="GatC"/>
    <property type="match status" value="1"/>
</dbReference>
<dbReference type="SUPFAM" id="SSF141000">
    <property type="entry name" value="Glu-tRNAGln amidotransferase C subunit"/>
    <property type="match status" value="1"/>
</dbReference>
<comment type="function">
    <text evidence="1">Allows the formation of correctly charged Asn-tRNA(Asn) or Gln-tRNA(Gln) through the transamidation of misacylated Asp-tRNA(Asn) or Glu-tRNA(Gln) in organisms which lack either or both of asparaginyl-tRNA or glutaminyl-tRNA synthetases. The reaction takes place in the presence of glutamine and ATP through an activated phospho-Asp-tRNA(Asn) or phospho-Glu-tRNA(Gln).</text>
</comment>
<dbReference type="GO" id="GO:0016740">
    <property type="term" value="F:transferase activity"/>
    <property type="evidence" value="ECO:0007669"/>
    <property type="project" value="UniProtKB-KW"/>
</dbReference>
<dbReference type="GO" id="GO:0070681">
    <property type="term" value="P:glutaminyl-tRNAGln biosynthesis via transamidation"/>
    <property type="evidence" value="ECO:0007669"/>
    <property type="project" value="TreeGrafter"/>
</dbReference>
<evidence type="ECO:0000256" key="1">
    <source>
        <dbReference type="HAMAP-Rule" id="MF_00122"/>
    </source>
</evidence>
<dbReference type="InterPro" id="IPR036113">
    <property type="entry name" value="Asp/Glu-ADT_sf_sub_c"/>
</dbReference>
<sequence length="93" mass="10795">MLRKEEIEHIGWLARIELSEAEKELFEKQLSSILDYFAVLDELDTEDVAPTYNVIGIKDVVRKDEPKEGLSQSEVLRNAPKKEKGYFKSPRML</sequence>
<dbReference type="InterPro" id="IPR003837">
    <property type="entry name" value="GatC"/>
</dbReference>
<dbReference type="NCBIfam" id="TIGR00135">
    <property type="entry name" value="gatC"/>
    <property type="match status" value="1"/>
</dbReference>
<dbReference type="AlphaFoldDB" id="A0A7G9YVI5"/>
<comment type="catalytic activity">
    <reaction evidence="1">
        <text>L-aspartyl-tRNA(Asn) + L-glutamine + ATP + H2O = L-asparaginyl-tRNA(Asn) + L-glutamate + ADP + phosphate + 2 H(+)</text>
        <dbReference type="Rhea" id="RHEA:14513"/>
        <dbReference type="Rhea" id="RHEA-COMP:9674"/>
        <dbReference type="Rhea" id="RHEA-COMP:9677"/>
        <dbReference type="ChEBI" id="CHEBI:15377"/>
        <dbReference type="ChEBI" id="CHEBI:15378"/>
        <dbReference type="ChEBI" id="CHEBI:29985"/>
        <dbReference type="ChEBI" id="CHEBI:30616"/>
        <dbReference type="ChEBI" id="CHEBI:43474"/>
        <dbReference type="ChEBI" id="CHEBI:58359"/>
        <dbReference type="ChEBI" id="CHEBI:78515"/>
        <dbReference type="ChEBI" id="CHEBI:78516"/>
        <dbReference type="ChEBI" id="CHEBI:456216"/>
    </reaction>
</comment>
<comment type="catalytic activity">
    <reaction evidence="1">
        <text>L-glutamyl-tRNA(Gln) + L-glutamine + ATP + H2O = L-glutaminyl-tRNA(Gln) + L-glutamate + ADP + phosphate + H(+)</text>
        <dbReference type="Rhea" id="RHEA:17521"/>
        <dbReference type="Rhea" id="RHEA-COMP:9681"/>
        <dbReference type="Rhea" id="RHEA-COMP:9684"/>
        <dbReference type="ChEBI" id="CHEBI:15377"/>
        <dbReference type="ChEBI" id="CHEBI:15378"/>
        <dbReference type="ChEBI" id="CHEBI:29985"/>
        <dbReference type="ChEBI" id="CHEBI:30616"/>
        <dbReference type="ChEBI" id="CHEBI:43474"/>
        <dbReference type="ChEBI" id="CHEBI:58359"/>
        <dbReference type="ChEBI" id="CHEBI:78520"/>
        <dbReference type="ChEBI" id="CHEBI:78521"/>
        <dbReference type="ChEBI" id="CHEBI:456216"/>
    </reaction>
</comment>
<name>A0A7G9YVI5_9EURY</name>